<dbReference type="PANTHER" id="PTHR23293">
    <property type="entry name" value="FAD SYNTHETASE-RELATED FMN ADENYLYLTRANSFERASE"/>
    <property type="match status" value="1"/>
</dbReference>
<reference evidence="15" key="1">
    <citation type="submission" date="2020-09" db="EMBL/GenBank/DDBJ databases">
        <authorList>
            <person name="Kikuchi T."/>
        </authorList>
    </citation>
    <scope>NUCLEOTIDE SEQUENCE</scope>
    <source>
        <strain evidence="15">SH1</strain>
    </source>
</reference>
<dbReference type="SMART" id="SM00852">
    <property type="entry name" value="MoCF_biosynth"/>
    <property type="match status" value="1"/>
</dbReference>
<dbReference type="InterPro" id="IPR036425">
    <property type="entry name" value="MoaB/Mog-like_dom_sf"/>
</dbReference>
<accession>A0A811KAP4</accession>
<dbReference type="GO" id="GO:0003919">
    <property type="term" value="F:FMN adenylyltransferase activity"/>
    <property type="evidence" value="ECO:0007669"/>
    <property type="project" value="UniProtKB-EC"/>
</dbReference>
<evidence type="ECO:0000256" key="11">
    <source>
        <dbReference type="ARBA" id="ARBA00031145"/>
    </source>
</evidence>
<evidence type="ECO:0000256" key="4">
    <source>
        <dbReference type="ARBA" id="ARBA00022630"/>
    </source>
</evidence>
<evidence type="ECO:0000256" key="1">
    <source>
        <dbReference type="ARBA" id="ARBA00004726"/>
    </source>
</evidence>
<dbReference type="Pfam" id="PF24102">
    <property type="entry name" value="FLAD1_M"/>
    <property type="match status" value="1"/>
</dbReference>
<dbReference type="GO" id="GO:0006747">
    <property type="term" value="P:FAD biosynthetic process"/>
    <property type="evidence" value="ECO:0007669"/>
    <property type="project" value="TreeGrafter"/>
</dbReference>
<dbReference type="CDD" id="cd23948">
    <property type="entry name" value="FAD_synthase"/>
    <property type="match status" value="1"/>
</dbReference>
<evidence type="ECO:0000256" key="3">
    <source>
        <dbReference type="ARBA" id="ARBA00012393"/>
    </source>
</evidence>
<dbReference type="GO" id="GO:0005524">
    <property type="term" value="F:ATP binding"/>
    <property type="evidence" value="ECO:0007669"/>
    <property type="project" value="UniProtKB-KW"/>
</dbReference>
<keyword evidence="6" id="KW-0808">Transferase</keyword>
<protein>
    <recommendedName>
        <fullName evidence="3">FAD synthase</fullName>
        <ecNumber evidence="3">2.7.7.2</ecNumber>
    </recommendedName>
    <alternativeName>
        <fullName evidence="11">FAD pyrophosphorylase</fullName>
    </alternativeName>
    <alternativeName>
        <fullName evidence="12">FMN adenylyltransferase</fullName>
    </alternativeName>
</protein>
<keyword evidence="5" id="KW-0288">FMN</keyword>
<keyword evidence="7" id="KW-0548">Nucleotidyltransferase</keyword>
<sequence length="514" mass="58295">MFWETSAPPDGRFTWTTRPTCGILVIGDEILNGSTTDTNSHFLCSKLHNRGVAVKKITVIGDNVDEIAQEIKIFSGRYDVVLTTGGIGPTHDDRTFEGLGLAFDEALEINKDLFQVVEVFLKKTKLADVDSAVEKFCKIPLSAKLLWGKDGAPQTPDQMSCFPSVQLNNVVCFPGVPKFCRLAYDQVEDTLFPQDETSNFYNEILYLRRNEVYLQENLTKIADNFKSQPHITIGSYPIMDNSYFKTKLVVESSNSDDGQKAMEQLRSEFKEYIVNYDEEAWIDANNKLEKYSRTVSDGFGGRLQRAIEVIDNVLEEYTPEQIAISFNGGKDCTALLHLLRARMDKKHGAGAKIQAFHILCGDEFSEMADFIRDAGRKYNLDTSELNGPMKSGLEQLKQRKPKVIAVFMGSRFTDPNGRYMKTECEFTDAGWPHFLRVCPLLTWHYVDIWRLLRALCVPYCSLYDKGFTSLGDRTKTKPNKVLQVGEGKYLPAYELREDSLERFGRQEGDQTPPL</sequence>
<evidence type="ECO:0000259" key="14">
    <source>
        <dbReference type="SMART" id="SM00852"/>
    </source>
</evidence>
<dbReference type="InterPro" id="IPR001453">
    <property type="entry name" value="MoaB/Mog_dom"/>
</dbReference>
<dbReference type="PANTHER" id="PTHR23293:SF9">
    <property type="entry name" value="FAD SYNTHASE"/>
    <property type="match status" value="1"/>
</dbReference>
<evidence type="ECO:0000256" key="5">
    <source>
        <dbReference type="ARBA" id="ARBA00022643"/>
    </source>
</evidence>
<feature type="domain" description="MoaB/Mog" evidence="14">
    <location>
        <begin position="22"/>
        <end position="195"/>
    </location>
</feature>
<dbReference type="Gene3D" id="3.40.980.10">
    <property type="entry name" value="MoaB/Mog-like domain"/>
    <property type="match status" value="1"/>
</dbReference>
<proteinExistence type="inferred from homology"/>
<dbReference type="AlphaFoldDB" id="A0A811KAP4"/>
<dbReference type="EMBL" id="CAJFDH010000002">
    <property type="protein sequence ID" value="CAD5213181.1"/>
    <property type="molecule type" value="Genomic_DNA"/>
</dbReference>
<dbReference type="EMBL" id="CAJFCW020000002">
    <property type="protein sequence ID" value="CAG9099499.1"/>
    <property type="molecule type" value="Genomic_DNA"/>
</dbReference>
<evidence type="ECO:0000256" key="10">
    <source>
        <dbReference type="ARBA" id="ARBA00022840"/>
    </source>
</evidence>
<dbReference type="InterPro" id="IPR014729">
    <property type="entry name" value="Rossmann-like_a/b/a_fold"/>
</dbReference>
<gene>
    <name evidence="15" type="ORF">BOKJ2_LOCUS4982</name>
</gene>
<keyword evidence="9" id="KW-0274">FAD</keyword>
<dbReference type="CDD" id="cd00885">
    <property type="entry name" value="cinA"/>
    <property type="match status" value="1"/>
</dbReference>
<evidence type="ECO:0000313" key="15">
    <source>
        <dbReference type="EMBL" id="CAD5213181.1"/>
    </source>
</evidence>
<comment type="caution">
    <text evidence="15">The sequence shown here is derived from an EMBL/GenBank/DDBJ whole genome shotgun (WGS) entry which is preliminary data.</text>
</comment>
<comment type="pathway">
    <text evidence="1">Cofactor biosynthesis; FAD biosynthesis; FAD from FMN: step 1/1.</text>
</comment>
<evidence type="ECO:0000256" key="6">
    <source>
        <dbReference type="ARBA" id="ARBA00022679"/>
    </source>
</evidence>
<evidence type="ECO:0000256" key="8">
    <source>
        <dbReference type="ARBA" id="ARBA00022741"/>
    </source>
</evidence>
<evidence type="ECO:0000256" key="7">
    <source>
        <dbReference type="ARBA" id="ARBA00022695"/>
    </source>
</evidence>
<evidence type="ECO:0000256" key="2">
    <source>
        <dbReference type="ARBA" id="ARBA00007589"/>
    </source>
</evidence>
<evidence type="ECO:0000256" key="12">
    <source>
        <dbReference type="ARBA" id="ARBA00031871"/>
    </source>
</evidence>
<dbReference type="SUPFAM" id="SSF53218">
    <property type="entry name" value="Molybdenum cofactor biosynthesis proteins"/>
    <property type="match status" value="1"/>
</dbReference>
<dbReference type="Pfam" id="PF00994">
    <property type="entry name" value="MoCF_biosynth"/>
    <property type="match status" value="1"/>
</dbReference>
<organism evidence="15 16">
    <name type="scientific">Bursaphelenchus okinawaensis</name>
    <dbReference type="NCBI Taxonomy" id="465554"/>
    <lineage>
        <taxon>Eukaryota</taxon>
        <taxon>Metazoa</taxon>
        <taxon>Ecdysozoa</taxon>
        <taxon>Nematoda</taxon>
        <taxon>Chromadorea</taxon>
        <taxon>Rhabditida</taxon>
        <taxon>Tylenchina</taxon>
        <taxon>Tylenchomorpha</taxon>
        <taxon>Aphelenchoidea</taxon>
        <taxon>Aphelenchoididae</taxon>
        <taxon>Bursaphelenchus</taxon>
    </lineage>
</organism>
<name>A0A811KAP4_9BILA</name>
<evidence type="ECO:0000313" key="16">
    <source>
        <dbReference type="Proteomes" id="UP000614601"/>
    </source>
</evidence>
<keyword evidence="16" id="KW-1185">Reference proteome</keyword>
<keyword evidence="4" id="KW-0285">Flavoprotein</keyword>
<comment type="catalytic activity">
    <reaction evidence="13">
        <text>FMN + ATP + H(+) = FAD + diphosphate</text>
        <dbReference type="Rhea" id="RHEA:17237"/>
        <dbReference type="ChEBI" id="CHEBI:15378"/>
        <dbReference type="ChEBI" id="CHEBI:30616"/>
        <dbReference type="ChEBI" id="CHEBI:33019"/>
        <dbReference type="ChEBI" id="CHEBI:57692"/>
        <dbReference type="ChEBI" id="CHEBI:58210"/>
        <dbReference type="EC" id="2.7.7.2"/>
    </reaction>
</comment>
<dbReference type="InterPro" id="IPR002500">
    <property type="entry name" value="PAPS_reduct_dom"/>
</dbReference>
<dbReference type="SUPFAM" id="SSF52402">
    <property type="entry name" value="Adenine nucleotide alpha hydrolases-like"/>
    <property type="match status" value="1"/>
</dbReference>
<comment type="similarity">
    <text evidence="2">In the N-terminal section; belongs to the MoaB/Mog family.</text>
</comment>
<evidence type="ECO:0000256" key="13">
    <source>
        <dbReference type="ARBA" id="ARBA00049494"/>
    </source>
</evidence>
<dbReference type="OrthoDB" id="270728at2759"/>
<dbReference type="Gene3D" id="3.40.50.620">
    <property type="entry name" value="HUPs"/>
    <property type="match status" value="1"/>
</dbReference>
<dbReference type="Proteomes" id="UP000614601">
    <property type="component" value="Unassembled WGS sequence"/>
</dbReference>
<dbReference type="InterPro" id="IPR056596">
    <property type="entry name" value="FLAD1_M"/>
</dbReference>
<keyword evidence="8" id="KW-0547">Nucleotide-binding</keyword>
<evidence type="ECO:0000256" key="9">
    <source>
        <dbReference type="ARBA" id="ARBA00022827"/>
    </source>
</evidence>
<dbReference type="Pfam" id="PF01507">
    <property type="entry name" value="PAPS_reduct"/>
    <property type="match status" value="1"/>
</dbReference>
<dbReference type="EC" id="2.7.7.2" evidence="3"/>
<dbReference type="Proteomes" id="UP000783686">
    <property type="component" value="Unassembled WGS sequence"/>
</dbReference>
<keyword evidence="10" id="KW-0067">ATP-binding</keyword>